<dbReference type="GO" id="GO:0005886">
    <property type="term" value="C:plasma membrane"/>
    <property type="evidence" value="ECO:0007669"/>
    <property type="project" value="UniProtKB-SubCell"/>
</dbReference>
<evidence type="ECO:0000256" key="7">
    <source>
        <dbReference type="ARBA" id="ARBA00023136"/>
    </source>
</evidence>
<dbReference type="GO" id="GO:0008233">
    <property type="term" value="F:peptidase activity"/>
    <property type="evidence" value="ECO:0007669"/>
    <property type="project" value="UniProtKB-UniRule"/>
</dbReference>
<comment type="caution">
    <text evidence="9">The sequence shown here is derived from an EMBL/GenBank/DDBJ whole genome shotgun (WGS) entry which is preliminary data.</text>
</comment>
<comment type="subcellular location">
    <subcellularLocation>
        <location evidence="8">Cell membrane</location>
        <topology evidence="8">Multi-pass membrane protein</topology>
    </subcellularLocation>
</comment>
<evidence type="ECO:0000313" key="10">
    <source>
        <dbReference type="Proteomes" id="UP000342249"/>
    </source>
</evidence>
<comment type="function">
    <text evidence="8">May be involved in the proteolytic processing of a quorum sensing system signal molecule precursor.</text>
</comment>
<keyword evidence="1 8" id="KW-1003">Cell membrane</keyword>
<proteinExistence type="inferred from homology"/>
<evidence type="ECO:0000256" key="2">
    <source>
        <dbReference type="ARBA" id="ARBA00022654"/>
    </source>
</evidence>
<protein>
    <recommendedName>
        <fullName evidence="8">Putative AgrB-like protein</fullName>
        <ecNumber evidence="8">3.4.-.-</ecNumber>
    </recommendedName>
</protein>
<feature type="transmembrane region" description="Helical" evidence="8">
    <location>
        <begin position="37"/>
        <end position="61"/>
    </location>
</feature>
<feature type="transmembrane region" description="Helical" evidence="8">
    <location>
        <begin position="152"/>
        <end position="170"/>
    </location>
</feature>
<keyword evidence="2 8" id="KW-0673">Quorum sensing</keyword>
<dbReference type="AlphaFoldDB" id="A0A5N7J784"/>
<evidence type="ECO:0000256" key="8">
    <source>
        <dbReference type="HAMAP-Rule" id="MF_00784"/>
    </source>
</evidence>
<dbReference type="SMART" id="SM00793">
    <property type="entry name" value="AgrB"/>
    <property type="match status" value="1"/>
</dbReference>
<name>A0A5N7J784_9CLOT</name>
<comment type="similarity">
    <text evidence="8">Belongs to the AgrB family.</text>
</comment>
<feature type="transmembrane region" description="Helical" evidence="8">
    <location>
        <begin position="67"/>
        <end position="84"/>
    </location>
</feature>
<dbReference type="HAMAP" id="MF_00784">
    <property type="entry name" value="AgrB"/>
    <property type="match status" value="1"/>
</dbReference>
<evidence type="ECO:0000256" key="3">
    <source>
        <dbReference type="ARBA" id="ARBA00022670"/>
    </source>
</evidence>
<dbReference type="EC" id="3.4.-.-" evidence="8"/>
<dbReference type="InterPro" id="IPR006741">
    <property type="entry name" value="AgrB"/>
</dbReference>
<keyword evidence="6 8" id="KW-1133">Transmembrane helix</keyword>
<dbReference type="EMBL" id="SPSF01000052">
    <property type="protein sequence ID" value="MPQ64594.1"/>
    <property type="molecule type" value="Genomic_DNA"/>
</dbReference>
<gene>
    <name evidence="9" type="ORF">E4V82_21190</name>
</gene>
<reference evidence="9 10" key="1">
    <citation type="journal article" date="2019" name="Lett. Appl. Microbiol.">
        <title>A case of 'blown pack' spoilage of vacuum-packaged pork likely associated with Clostridium estertheticum in Canada.</title>
        <authorList>
            <person name="Zhang P."/>
            <person name="Ward P."/>
            <person name="McMullen L.M."/>
            <person name="Yang X."/>
        </authorList>
    </citation>
    <scope>NUCLEOTIDE SEQUENCE [LARGE SCALE GENOMIC DNA]</scope>
    <source>
        <strain evidence="9 10">MA19</strain>
    </source>
</reference>
<accession>A0A5N7J784</accession>
<dbReference type="Proteomes" id="UP000342249">
    <property type="component" value="Unassembled WGS sequence"/>
</dbReference>
<sequence length="209" mass="23775">MRIKSKLHFDFYEFITTKLLNYFKNYLDLKSSEIEKLYLGIIIILISVGKLLIIAIVAFFIGMIKEVLILFVMFAALRLTAAGIHLKSSLGCTVVSLITFIGSAYITVNYPLSISLTCIISLICTVILYKYSPADTENRPILKKEHRKKLKIKATGTALIFIVINLLLLNKALFNLTMFALLLQSLSILPCTYKLLKSNYNNYEKYELI</sequence>
<evidence type="ECO:0000256" key="1">
    <source>
        <dbReference type="ARBA" id="ARBA00022475"/>
    </source>
</evidence>
<keyword evidence="3 8" id="KW-0645">Protease</keyword>
<evidence type="ECO:0000313" key="9">
    <source>
        <dbReference type="EMBL" id="MPQ64594.1"/>
    </source>
</evidence>
<dbReference type="GO" id="GO:0009372">
    <property type="term" value="P:quorum sensing"/>
    <property type="evidence" value="ECO:0007669"/>
    <property type="project" value="UniProtKB-UniRule"/>
</dbReference>
<feature type="transmembrane region" description="Helical" evidence="8">
    <location>
        <begin position="176"/>
        <end position="196"/>
    </location>
</feature>
<keyword evidence="5 8" id="KW-0378">Hydrolase</keyword>
<keyword evidence="7 8" id="KW-0472">Membrane</keyword>
<feature type="transmembrane region" description="Helical" evidence="8">
    <location>
        <begin position="91"/>
        <end position="108"/>
    </location>
</feature>
<dbReference type="Pfam" id="PF04647">
    <property type="entry name" value="AgrB"/>
    <property type="match status" value="1"/>
</dbReference>
<dbReference type="RefSeq" id="WP_152753760.1">
    <property type="nucleotide sequence ID" value="NZ_SPSE01000053.1"/>
</dbReference>
<evidence type="ECO:0000256" key="5">
    <source>
        <dbReference type="ARBA" id="ARBA00022801"/>
    </source>
</evidence>
<keyword evidence="4 8" id="KW-0812">Transmembrane</keyword>
<dbReference type="GO" id="GO:0006508">
    <property type="term" value="P:proteolysis"/>
    <property type="evidence" value="ECO:0007669"/>
    <property type="project" value="UniProtKB-KW"/>
</dbReference>
<organism evidence="9 10">
    <name type="scientific">Clostridium estertheticum</name>
    <dbReference type="NCBI Taxonomy" id="238834"/>
    <lineage>
        <taxon>Bacteria</taxon>
        <taxon>Bacillati</taxon>
        <taxon>Bacillota</taxon>
        <taxon>Clostridia</taxon>
        <taxon>Eubacteriales</taxon>
        <taxon>Clostridiaceae</taxon>
        <taxon>Clostridium</taxon>
    </lineage>
</organism>
<evidence type="ECO:0000256" key="6">
    <source>
        <dbReference type="ARBA" id="ARBA00022989"/>
    </source>
</evidence>
<evidence type="ECO:0000256" key="4">
    <source>
        <dbReference type="ARBA" id="ARBA00022692"/>
    </source>
</evidence>